<reference evidence="2" key="2">
    <citation type="journal article" date="2015" name="Data Brief">
        <title>Shoot transcriptome of the giant reed, Arundo donax.</title>
        <authorList>
            <person name="Barrero R.A."/>
            <person name="Guerrero F.D."/>
            <person name="Moolhuijzen P."/>
            <person name="Goolsby J.A."/>
            <person name="Tidwell J."/>
            <person name="Bellgard S.E."/>
            <person name="Bellgard M.I."/>
        </authorList>
    </citation>
    <scope>NUCLEOTIDE SEQUENCE</scope>
    <source>
        <tissue evidence="2">Shoot tissue taken approximately 20 cm above the soil surface</tissue>
    </source>
</reference>
<sequence length="81" mass="9216">MQHFSNVAASSISSAMLCWSCTRNVAGWIVLLGYSVRLMRKTTYHGIRCSPVMCKTVYMLRLLSFSMKCFNIVFSLIMPLL</sequence>
<evidence type="ECO:0000313" key="2">
    <source>
        <dbReference type="EMBL" id="JAE22680.1"/>
    </source>
</evidence>
<keyword evidence="1" id="KW-0812">Transmembrane</keyword>
<keyword evidence="1" id="KW-0472">Membrane</keyword>
<feature type="transmembrane region" description="Helical" evidence="1">
    <location>
        <begin position="12"/>
        <end position="36"/>
    </location>
</feature>
<proteinExistence type="predicted"/>
<keyword evidence="1" id="KW-1133">Transmembrane helix</keyword>
<accession>A0A0A9GC81</accession>
<organism evidence="2">
    <name type="scientific">Arundo donax</name>
    <name type="common">Giant reed</name>
    <name type="synonym">Donax arundinaceus</name>
    <dbReference type="NCBI Taxonomy" id="35708"/>
    <lineage>
        <taxon>Eukaryota</taxon>
        <taxon>Viridiplantae</taxon>
        <taxon>Streptophyta</taxon>
        <taxon>Embryophyta</taxon>
        <taxon>Tracheophyta</taxon>
        <taxon>Spermatophyta</taxon>
        <taxon>Magnoliopsida</taxon>
        <taxon>Liliopsida</taxon>
        <taxon>Poales</taxon>
        <taxon>Poaceae</taxon>
        <taxon>PACMAD clade</taxon>
        <taxon>Arundinoideae</taxon>
        <taxon>Arundineae</taxon>
        <taxon>Arundo</taxon>
    </lineage>
</organism>
<evidence type="ECO:0000256" key="1">
    <source>
        <dbReference type="SAM" id="Phobius"/>
    </source>
</evidence>
<dbReference type="AlphaFoldDB" id="A0A0A9GC81"/>
<dbReference type="EMBL" id="GBRH01175216">
    <property type="protein sequence ID" value="JAE22680.1"/>
    <property type="molecule type" value="Transcribed_RNA"/>
</dbReference>
<name>A0A0A9GC81_ARUDO</name>
<reference evidence="2" key="1">
    <citation type="submission" date="2014-09" db="EMBL/GenBank/DDBJ databases">
        <authorList>
            <person name="Magalhaes I.L.F."/>
            <person name="Oliveira U."/>
            <person name="Santos F.R."/>
            <person name="Vidigal T.H.D.A."/>
            <person name="Brescovit A.D."/>
            <person name="Santos A.J."/>
        </authorList>
    </citation>
    <scope>NUCLEOTIDE SEQUENCE</scope>
    <source>
        <tissue evidence="2">Shoot tissue taken approximately 20 cm above the soil surface</tissue>
    </source>
</reference>
<protein>
    <submittedName>
        <fullName evidence="2">Uncharacterized protein</fullName>
    </submittedName>
</protein>
<feature type="transmembrane region" description="Helical" evidence="1">
    <location>
        <begin position="57"/>
        <end position="78"/>
    </location>
</feature>